<comment type="caution">
    <text evidence="3">The sequence shown here is derived from an EMBL/GenBank/DDBJ whole genome shotgun (WGS) entry which is preliminary data.</text>
</comment>
<gene>
    <name evidence="3" type="ORF">Ahu01nite_080010</name>
</gene>
<dbReference type="Gene3D" id="3.30.450.180">
    <property type="match status" value="1"/>
</dbReference>
<evidence type="ECO:0000313" key="4">
    <source>
        <dbReference type="Proteomes" id="UP000603200"/>
    </source>
</evidence>
<name>A0ABQ4A216_9ACTN</name>
<dbReference type="EMBL" id="BOMN01000113">
    <property type="protein sequence ID" value="GIE24899.1"/>
    <property type="molecule type" value="Genomic_DNA"/>
</dbReference>
<organism evidence="3 4">
    <name type="scientific">Winogradskya humida</name>
    <dbReference type="NCBI Taxonomy" id="113566"/>
    <lineage>
        <taxon>Bacteria</taxon>
        <taxon>Bacillati</taxon>
        <taxon>Actinomycetota</taxon>
        <taxon>Actinomycetes</taxon>
        <taxon>Micromonosporales</taxon>
        <taxon>Micromonosporaceae</taxon>
        <taxon>Winogradskya</taxon>
    </lineage>
</organism>
<dbReference type="Pfam" id="PF17765">
    <property type="entry name" value="MLTR_LBD"/>
    <property type="match status" value="1"/>
</dbReference>
<evidence type="ECO:0000313" key="3">
    <source>
        <dbReference type="EMBL" id="GIE24899.1"/>
    </source>
</evidence>
<dbReference type="PANTHER" id="PTHR35010">
    <property type="entry name" value="BLL4672 PROTEIN-RELATED"/>
    <property type="match status" value="1"/>
</dbReference>
<sequence>MTPETELPATQSPTTDLSEQLAQLTRSWRERLEPPAQSTRPHTRRRTDIVTQQQFANMIGYTVGWYRELELGKRAAYSDHFLESVATAYHLNDGEKTLFYWLAAGHEPPAPSDPTDVSPTDTLQLIVNEQPWPAFVYTEAWDLVSINRHMRTWFPWARPGANVMHWIFTAEEARTHLYRWKEDWAPVMISRCAWPSPGPPKMSGSSS</sequence>
<dbReference type="Proteomes" id="UP000603200">
    <property type="component" value="Unassembled WGS sequence"/>
</dbReference>
<dbReference type="InterPro" id="IPR041413">
    <property type="entry name" value="MLTR_LBD"/>
</dbReference>
<accession>A0ABQ4A216</accession>
<feature type="domain" description="MmyB-like transcription regulator ligand binding" evidence="2">
    <location>
        <begin position="122"/>
        <end position="188"/>
    </location>
</feature>
<evidence type="ECO:0000256" key="1">
    <source>
        <dbReference type="SAM" id="MobiDB-lite"/>
    </source>
</evidence>
<evidence type="ECO:0000259" key="2">
    <source>
        <dbReference type="Pfam" id="PF17765"/>
    </source>
</evidence>
<proteinExistence type="predicted"/>
<dbReference type="RefSeq" id="WP_203841880.1">
    <property type="nucleotide sequence ID" value="NZ_BAAATV010000001.1"/>
</dbReference>
<keyword evidence="4" id="KW-1185">Reference proteome</keyword>
<reference evidence="3 4" key="1">
    <citation type="submission" date="2021-01" db="EMBL/GenBank/DDBJ databases">
        <title>Whole genome shotgun sequence of Actinoplanes humidus NBRC 14915.</title>
        <authorList>
            <person name="Komaki H."/>
            <person name="Tamura T."/>
        </authorList>
    </citation>
    <scope>NUCLEOTIDE SEQUENCE [LARGE SCALE GENOMIC DNA]</scope>
    <source>
        <strain evidence="3 4">NBRC 14915</strain>
    </source>
</reference>
<dbReference type="PANTHER" id="PTHR35010:SF2">
    <property type="entry name" value="BLL4672 PROTEIN"/>
    <property type="match status" value="1"/>
</dbReference>
<protein>
    <recommendedName>
        <fullName evidence="2">MmyB-like transcription regulator ligand binding domain-containing protein</fullName>
    </recommendedName>
</protein>
<dbReference type="InterPro" id="IPR010982">
    <property type="entry name" value="Lambda_DNA-bd_dom_sf"/>
</dbReference>
<feature type="region of interest" description="Disordered" evidence="1">
    <location>
        <begin position="28"/>
        <end position="47"/>
    </location>
</feature>
<dbReference type="Gene3D" id="1.10.260.40">
    <property type="entry name" value="lambda repressor-like DNA-binding domains"/>
    <property type="match status" value="1"/>
</dbReference>